<reference evidence="1" key="1">
    <citation type="submission" date="2021-01" db="EMBL/GenBank/DDBJ databases">
        <title>Whole genome shotgun sequence of Planobispora takensis NBRC 109077.</title>
        <authorList>
            <person name="Komaki H."/>
            <person name="Tamura T."/>
        </authorList>
    </citation>
    <scope>NUCLEOTIDE SEQUENCE</scope>
    <source>
        <strain evidence="1">NBRC 109077</strain>
    </source>
</reference>
<dbReference type="EMBL" id="BOOK01000060">
    <property type="protein sequence ID" value="GII05014.1"/>
    <property type="molecule type" value="Genomic_DNA"/>
</dbReference>
<proteinExistence type="predicted"/>
<keyword evidence="2" id="KW-1185">Reference proteome</keyword>
<gene>
    <name evidence="1" type="ORF">Pta02_70220</name>
</gene>
<organism evidence="1 2">
    <name type="scientific">Planobispora takensis</name>
    <dbReference type="NCBI Taxonomy" id="1367882"/>
    <lineage>
        <taxon>Bacteria</taxon>
        <taxon>Bacillati</taxon>
        <taxon>Actinomycetota</taxon>
        <taxon>Actinomycetes</taxon>
        <taxon>Streptosporangiales</taxon>
        <taxon>Streptosporangiaceae</taxon>
        <taxon>Planobispora</taxon>
    </lineage>
</organism>
<comment type="caution">
    <text evidence="1">The sequence shown here is derived from an EMBL/GenBank/DDBJ whole genome shotgun (WGS) entry which is preliminary data.</text>
</comment>
<sequence>MLPGAARRINVPWTGPGRPPLVRYRDPPVSVAQIITEAGRATRRRVLWHTGSKGPLSASCFVALFDLGAQSEPGMLTLRLDCPMICNPFPSADH</sequence>
<dbReference type="Proteomes" id="UP000634476">
    <property type="component" value="Unassembled WGS sequence"/>
</dbReference>
<name>A0A8J3TCT9_9ACTN</name>
<protein>
    <submittedName>
        <fullName evidence="1">Uncharacterized protein</fullName>
    </submittedName>
</protein>
<evidence type="ECO:0000313" key="2">
    <source>
        <dbReference type="Proteomes" id="UP000634476"/>
    </source>
</evidence>
<dbReference type="AlphaFoldDB" id="A0A8J3TCT9"/>
<accession>A0A8J3TCT9</accession>
<evidence type="ECO:0000313" key="1">
    <source>
        <dbReference type="EMBL" id="GII05014.1"/>
    </source>
</evidence>